<reference evidence="3 4" key="1">
    <citation type="submission" date="2019-10" db="EMBL/GenBank/DDBJ databases">
        <authorList>
            <person name="Palmer J.M."/>
        </authorList>
    </citation>
    <scope>NUCLEOTIDE SEQUENCE [LARGE SCALE GENOMIC DNA]</scope>
    <source>
        <strain evidence="3 4">TWF694</strain>
    </source>
</reference>
<dbReference type="Proteomes" id="UP001365542">
    <property type="component" value="Unassembled WGS sequence"/>
</dbReference>
<comment type="caution">
    <text evidence="3">The sequence shown here is derived from an EMBL/GenBank/DDBJ whole genome shotgun (WGS) entry which is preliminary data.</text>
</comment>
<feature type="signal peptide" evidence="2">
    <location>
        <begin position="1"/>
        <end position="18"/>
    </location>
</feature>
<sequence length="100" mass="10258">MKFTSFLAVLALAGAAVAAPNPGPQNAHPTLTGKLPAARPTGNLKPNPSAQTMITKPKKIIEIPGWKPGKAMFKGKEGKKTGEVAKPPANLVAIAAKKPA</sequence>
<evidence type="ECO:0000313" key="4">
    <source>
        <dbReference type="Proteomes" id="UP001365542"/>
    </source>
</evidence>
<evidence type="ECO:0000256" key="2">
    <source>
        <dbReference type="SAM" id="SignalP"/>
    </source>
</evidence>
<dbReference type="EMBL" id="JAVHJO010000019">
    <property type="protein sequence ID" value="KAK6523138.1"/>
    <property type="molecule type" value="Genomic_DNA"/>
</dbReference>
<feature type="chain" id="PRO_5043350875" evidence="2">
    <location>
        <begin position="19"/>
        <end position="100"/>
    </location>
</feature>
<evidence type="ECO:0000256" key="1">
    <source>
        <dbReference type="SAM" id="MobiDB-lite"/>
    </source>
</evidence>
<keyword evidence="4" id="KW-1185">Reference proteome</keyword>
<organism evidence="3 4">
    <name type="scientific">Orbilia ellipsospora</name>
    <dbReference type="NCBI Taxonomy" id="2528407"/>
    <lineage>
        <taxon>Eukaryota</taxon>
        <taxon>Fungi</taxon>
        <taxon>Dikarya</taxon>
        <taxon>Ascomycota</taxon>
        <taxon>Pezizomycotina</taxon>
        <taxon>Orbiliomycetes</taxon>
        <taxon>Orbiliales</taxon>
        <taxon>Orbiliaceae</taxon>
        <taxon>Orbilia</taxon>
    </lineage>
</organism>
<accession>A0AAV9WSN4</accession>
<evidence type="ECO:0000313" key="3">
    <source>
        <dbReference type="EMBL" id="KAK6523138.1"/>
    </source>
</evidence>
<feature type="region of interest" description="Disordered" evidence="1">
    <location>
        <begin position="19"/>
        <end position="51"/>
    </location>
</feature>
<proteinExistence type="predicted"/>
<protein>
    <submittedName>
        <fullName evidence="3">Uncharacterized protein</fullName>
    </submittedName>
</protein>
<gene>
    <name evidence="3" type="ORF">TWF694_006033</name>
</gene>
<dbReference type="AlphaFoldDB" id="A0AAV9WSN4"/>
<keyword evidence="2" id="KW-0732">Signal</keyword>
<name>A0AAV9WSN4_9PEZI</name>